<evidence type="ECO:0000313" key="12">
    <source>
        <dbReference type="Proteomes" id="UP000190037"/>
    </source>
</evidence>
<dbReference type="Gene3D" id="3.40.50.620">
    <property type="entry name" value="HUPs"/>
    <property type="match status" value="1"/>
</dbReference>
<dbReference type="GO" id="GO:0004066">
    <property type="term" value="F:asparagine synthase (glutamine-hydrolyzing) activity"/>
    <property type="evidence" value="ECO:0007669"/>
    <property type="project" value="UniProtKB-EC"/>
</dbReference>
<dbReference type="Pfam" id="PF00733">
    <property type="entry name" value="Asn_synthase"/>
    <property type="match status" value="1"/>
</dbReference>
<dbReference type="Gene3D" id="3.60.20.10">
    <property type="entry name" value="Glutamine Phosphoribosylpyrophosphate, subunit 1, domain 1"/>
    <property type="match status" value="1"/>
</dbReference>
<dbReference type="InterPro" id="IPR033738">
    <property type="entry name" value="AsnB_N"/>
</dbReference>
<feature type="region of interest" description="Disordered" evidence="9">
    <location>
        <begin position="1"/>
        <end position="181"/>
    </location>
</feature>
<keyword evidence="4" id="KW-0547">Nucleotide-binding</keyword>
<dbReference type="GO" id="GO:0006529">
    <property type="term" value="P:asparagine biosynthetic process"/>
    <property type="evidence" value="ECO:0007669"/>
    <property type="project" value="UniProtKB-KW"/>
</dbReference>
<gene>
    <name evidence="11" type="ORF">B4N89_45425</name>
</gene>
<sequence length="791" mass="87575">MVVRSSGRLRDDPPAGIRGRNRGRHPARPTSTRRPARPPAVGRPHRAHHSRSRLRCGAPHHRGCLHPTRPPRRAPAAAPAPRPGRRRHLCARTPEHPGPQPPGLGPLAPRGHRRPAADRPPPPRHRDPDGRRDLAGPQPRRGRIPHRARRPQLHAPATARRPPGDRAPQREPPLTGPVFSGCGLAGIIRTPDAPRDTPGLADVRRMTRALAHRGPHGEGLFEHENIVLGHRRLSVLDLADTGAQPMTRDHLTIVYNGETYNHAALRRDLADRYRFTSGTDTEVVLRAWQRWGPGALERMDGMYAFAIWDHRARSLTLARDRLGIKPLYLHRGTGFLAFASEIEALLQCRAIAREPNLDLLAHQLLCSTTLQVDRRATPVAAVEALPAATRLTVHRDGRTHASTYWRLPATSERGGHRDVRARELATHLESAVTSMLMGDVPAATFLSGGLDSSAITAIAASTLPVTAFTVVHTDSSGAAPDQDREGDLHHSRILARLHPDRIEHRVLARPHALTLDDIDDTCDLAAPGGDLRHASILDNYRAVAAHGHRVVLNGQGADELMGGYINQPSFVRHLHDVRNPHTTPLLSLPASRQAPGLSPDVLAHRTRAHRAVLDFHAGLEGPPLERAHRLLVHLQLPRILQFEDYLSMRAGVEARFPFLDHHIVEACFREPFDAHVDRRALHGKALLRRALTTRLPAVLVDRPKQVFPWPDPTGTQHSLAALARTHEDELRADPLLGHLLHLPATAELVDATPQFLWQALTLWRWHRKLRTPPAPDPHPGTTPWTTAISTR</sequence>
<evidence type="ECO:0000256" key="8">
    <source>
        <dbReference type="ARBA" id="ARBA00048741"/>
    </source>
</evidence>
<protein>
    <recommendedName>
        <fullName evidence="3">asparagine synthase (glutamine-hydrolyzing)</fullName>
        <ecNumber evidence="3">6.3.5.4</ecNumber>
    </recommendedName>
</protein>
<dbReference type="EC" id="6.3.5.4" evidence="3"/>
<keyword evidence="7" id="KW-0315">Glutamine amidotransferase</keyword>
<feature type="compositionally biased region" description="Basic residues" evidence="9">
    <location>
        <begin position="43"/>
        <end position="72"/>
    </location>
</feature>
<evidence type="ECO:0000256" key="6">
    <source>
        <dbReference type="ARBA" id="ARBA00022888"/>
    </source>
</evidence>
<dbReference type="Pfam" id="PF13537">
    <property type="entry name" value="GATase_7"/>
    <property type="match status" value="1"/>
</dbReference>
<dbReference type="CDD" id="cd00712">
    <property type="entry name" value="AsnB"/>
    <property type="match status" value="1"/>
</dbReference>
<dbReference type="STRING" id="159449.B4N89_45425"/>
<comment type="catalytic activity">
    <reaction evidence="8">
        <text>L-aspartate + L-glutamine + ATP + H2O = L-asparagine + L-glutamate + AMP + diphosphate + H(+)</text>
        <dbReference type="Rhea" id="RHEA:12228"/>
        <dbReference type="ChEBI" id="CHEBI:15377"/>
        <dbReference type="ChEBI" id="CHEBI:15378"/>
        <dbReference type="ChEBI" id="CHEBI:29985"/>
        <dbReference type="ChEBI" id="CHEBI:29991"/>
        <dbReference type="ChEBI" id="CHEBI:30616"/>
        <dbReference type="ChEBI" id="CHEBI:33019"/>
        <dbReference type="ChEBI" id="CHEBI:58048"/>
        <dbReference type="ChEBI" id="CHEBI:58359"/>
        <dbReference type="ChEBI" id="CHEBI:456215"/>
        <dbReference type="EC" id="6.3.5.4"/>
    </reaction>
</comment>
<evidence type="ECO:0000256" key="9">
    <source>
        <dbReference type="SAM" id="MobiDB-lite"/>
    </source>
</evidence>
<dbReference type="AlphaFoldDB" id="A0A1T3NJ63"/>
<feature type="region of interest" description="Disordered" evidence="9">
    <location>
        <begin position="771"/>
        <end position="791"/>
    </location>
</feature>
<evidence type="ECO:0000256" key="1">
    <source>
        <dbReference type="ARBA" id="ARBA00005187"/>
    </source>
</evidence>
<proteinExistence type="inferred from homology"/>
<dbReference type="PANTHER" id="PTHR43284">
    <property type="entry name" value="ASPARAGINE SYNTHETASE (GLUTAMINE-HYDROLYZING)"/>
    <property type="match status" value="1"/>
</dbReference>
<dbReference type="InterPro" id="IPR006426">
    <property type="entry name" value="Asn_synth_AEB"/>
</dbReference>
<evidence type="ECO:0000256" key="7">
    <source>
        <dbReference type="ARBA" id="ARBA00022962"/>
    </source>
</evidence>
<dbReference type="GO" id="GO:0005829">
    <property type="term" value="C:cytosol"/>
    <property type="evidence" value="ECO:0007669"/>
    <property type="project" value="TreeGrafter"/>
</dbReference>
<evidence type="ECO:0000256" key="5">
    <source>
        <dbReference type="ARBA" id="ARBA00022840"/>
    </source>
</evidence>
<dbReference type="GO" id="GO:0005524">
    <property type="term" value="F:ATP binding"/>
    <property type="evidence" value="ECO:0007669"/>
    <property type="project" value="UniProtKB-KW"/>
</dbReference>
<organism evidence="11 12">
    <name type="scientific">Embleya scabrispora</name>
    <dbReference type="NCBI Taxonomy" id="159449"/>
    <lineage>
        <taxon>Bacteria</taxon>
        <taxon>Bacillati</taxon>
        <taxon>Actinomycetota</taxon>
        <taxon>Actinomycetes</taxon>
        <taxon>Kitasatosporales</taxon>
        <taxon>Streptomycetaceae</taxon>
        <taxon>Embleya</taxon>
    </lineage>
</organism>
<dbReference type="Proteomes" id="UP000190037">
    <property type="component" value="Unassembled WGS sequence"/>
</dbReference>
<comment type="caution">
    <text evidence="11">The sequence shown here is derived from an EMBL/GenBank/DDBJ whole genome shotgun (WGS) entry which is preliminary data.</text>
</comment>
<evidence type="ECO:0000256" key="4">
    <source>
        <dbReference type="ARBA" id="ARBA00022741"/>
    </source>
</evidence>
<dbReference type="SUPFAM" id="SSF56235">
    <property type="entry name" value="N-terminal nucleophile aminohydrolases (Ntn hydrolases)"/>
    <property type="match status" value="1"/>
</dbReference>
<keyword evidence="6" id="KW-0061">Asparagine biosynthesis</keyword>
<dbReference type="CDD" id="cd01991">
    <property type="entry name" value="Asn_synthase_B_C"/>
    <property type="match status" value="1"/>
</dbReference>
<comment type="similarity">
    <text evidence="2">Belongs to the asparagine synthetase family.</text>
</comment>
<feature type="domain" description="Glutamine amidotransferase type-2" evidence="10">
    <location>
        <begin position="182"/>
        <end position="396"/>
    </location>
</feature>
<feature type="compositionally biased region" description="Basic residues" evidence="9">
    <location>
        <begin position="140"/>
        <end position="152"/>
    </location>
</feature>
<dbReference type="InterPro" id="IPR029055">
    <property type="entry name" value="Ntn_hydrolases_N"/>
</dbReference>
<reference evidence="11 12" key="1">
    <citation type="submission" date="2017-03" db="EMBL/GenBank/DDBJ databases">
        <title>Draft genome sequence of Streptomyces scabrisporus NF3, endophyte isolated from Amphipterygium adstringens.</title>
        <authorList>
            <person name="Vazquez M."/>
            <person name="Ceapa C.D."/>
            <person name="Rodriguez Luna D."/>
            <person name="Sanchez Esquivel S."/>
        </authorList>
    </citation>
    <scope>NUCLEOTIDE SEQUENCE [LARGE SCALE GENOMIC DNA]</scope>
    <source>
        <strain evidence="11 12">NF3</strain>
    </source>
</reference>
<evidence type="ECO:0000256" key="2">
    <source>
        <dbReference type="ARBA" id="ARBA00005752"/>
    </source>
</evidence>
<comment type="pathway">
    <text evidence="1">Amino-acid biosynthesis; L-asparagine biosynthesis; L-asparagine from L-aspartate (L-Gln route): step 1/1.</text>
</comment>
<accession>A0A1T3NJ63</accession>
<dbReference type="EMBL" id="MWQN01000005">
    <property type="protein sequence ID" value="OPC76886.1"/>
    <property type="molecule type" value="Genomic_DNA"/>
</dbReference>
<dbReference type="InterPro" id="IPR014729">
    <property type="entry name" value="Rossmann-like_a/b/a_fold"/>
</dbReference>
<dbReference type="InterPro" id="IPR001962">
    <property type="entry name" value="Asn_synthase"/>
</dbReference>
<keyword evidence="12" id="KW-1185">Reference proteome</keyword>
<keyword evidence="5" id="KW-0067">ATP-binding</keyword>
<keyword evidence="6" id="KW-0028">Amino-acid biosynthesis</keyword>
<dbReference type="InterPro" id="IPR051786">
    <property type="entry name" value="ASN_synthetase/amidase"/>
</dbReference>
<feature type="compositionally biased region" description="Basic and acidic residues" evidence="9">
    <location>
        <begin position="124"/>
        <end position="134"/>
    </location>
</feature>
<dbReference type="NCBIfam" id="TIGR01536">
    <property type="entry name" value="asn_synth_AEB"/>
    <property type="match status" value="1"/>
</dbReference>
<evidence type="ECO:0000259" key="10">
    <source>
        <dbReference type="PROSITE" id="PS51278"/>
    </source>
</evidence>
<dbReference type="PANTHER" id="PTHR43284:SF1">
    <property type="entry name" value="ASPARAGINE SYNTHETASE"/>
    <property type="match status" value="1"/>
</dbReference>
<evidence type="ECO:0000313" key="11">
    <source>
        <dbReference type="EMBL" id="OPC76886.1"/>
    </source>
</evidence>
<dbReference type="PROSITE" id="PS51278">
    <property type="entry name" value="GATASE_TYPE_2"/>
    <property type="match status" value="1"/>
</dbReference>
<name>A0A1T3NJ63_9ACTN</name>
<dbReference type="InterPro" id="IPR017932">
    <property type="entry name" value="GATase_2_dom"/>
</dbReference>
<dbReference type="SUPFAM" id="SSF52402">
    <property type="entry name" value="Adenine nucleotide alpha hydrolases-like"/>
    <property type="match status" value="1"/>
</dbReference>
<evidence type="ECO:0000256" key="3">
    <source>
        <dbReference type="ARBA" id="ARBA00012737"/>
    </source>
</evidence>